<dbReference type="OrthoDB" id="1625948at2759"/>
<name>A0A0K9PT55_ZOSMR</name>
<keyword evidence="3" id="KW-1185">Reference proteome</keyword>
<dbReference type="GO" id="GO:0003723">
    <property type="term" value="F:RNA binding"/>
    <property type="evidence" value="ECO:0007669"/>
    <property type="project" value="InterPro"/>
</dbReference>
<gene>
    <name evidence="2" type="ORF">ZOSMA_16G01090</name>
</gene>
<dbReference type="Proteomes" id="UP000036987">
    <property type="component" value="Unassembled WGS sequence"/>
</dbReference>
<dbReference type="InterPro" id="IPR023342">
    <property type="entry name" value="APO_dom"/>
</dbReference>
<evidence type="ECO:0000313" key="3">
    <source>
        <dbReference type="Proteomes" id="UP000036987"/>
    </source>
</evidence>
<reference evidence="3" key="1">
    <citation type="journal article" date="2016" name="Nature">
        <title>The genome of the seagrass Zostera marina reveals angiosperm adaptation to the sea.</title>
        <authorList>
            <person name="Olsen J.L."/>
            <person name="Rouze P."/>
            <person name="Verhelst B."/>
            <person name="Lin Y.-C."/>
            <person name="Bayer T."/>
            <person name="Collen J."/>
            <person name="Dattolo E."/>
            <person name="De Paoli E."/>
            <person name="Dittami S."/>
            <person name="Maumus F."/>
            <person name="Michel G."/>
            <person name="Kersting A."/>
            <person name="Lauritano C."/>
            <person name="Lohaus R."/>
            <person name="Toepel M."/>
            <person name="Tonon T."/>
            <person name="Vanneste K."/>
            <person name="Amirebrahimi M."/>
            <person name="Brakel J."/>
            <person name="Bostroem C."/>
            <person name="Chovatia M."/>
            <person name="Grimwood J."/>
            <person name="Jenkins J.W."/>
            <person name="Jueterbock A."/>
            <person name="Mraz A."/>
            <person name="Stam W.T."/>
            <person name="Tice H."/>
            <person name="Bornberg-Bauer E."/>
            <person name="Green P.J."/>
            <person name="Pearson G.A."/>
            <person name="Procaccini G."/>
            <person name="Duarte C.M."/>
            <person name="Schmutz J."/>
            <person name="Reusch T.B.H."/>
            <person name="Van de Peer Y."/>
        </authorList>
    </citation>
    <scope>NUCLEOTIDE SEQUENCE [LARGE SCALE GENOMIC DNA]</scope>
    <source>
        <strain evidence="3">cv. Finnish</strain>
    </source>
</reference>
<accession>A0A0K9PT55</accession>
<evidence type="ECO:0000259" key="1">
    <source>
        <dbReference type="Pfam" id="PF05634"/>
    </source>
</evidence>
<sequence>MISVRVVYQELRSSITSTYISKISVNSFCSSSIGGGEEEEHVYSDVPRPGKKWKRKSYPTSMKTLIRRAKSQKQLQKENPCLIIEKAPDNGFLVSELQGFQLLYKSVSKRVLIFKVIGLN</sequence>
<feature type="domain" description="APO" evidence="1">
    <location>
        <begin position="38"/>
        <end position="98"/>
    </location>
</feature>
<dbReference type="Pfam" id="PF05634">
    <property type="entry name" value="APO_RNA-bind"/>
    <property type="match status" value="1"/>
</dbReference>
<comment type="caution">
    <text evidence="2">The sequence shown here is derived from an EMBL/GenBank/DDBJ whole genome shotgun (WGS) entry which is preliminary data.</text>
</comment>
<dbReference type="EMBL" id="LFYR01000643">
    <property type="protein sequence ID" value="KMZ72141.1"/>
    <property type="molecule type" value="Genomic_DNA"/>
</dbReference>
<protein>
    <recommendedName>
        <fullName evidence="1">APO domain-containing protein</fullName>
    </recommendedName>
</protein>
<dbReference type="AlphaFoldDB" id="A0A0K9PT55"/>
<evidence type="ECO:0000313" key="2">
    <source>
        <dbReference type="EMBL" id="KMZ72141.1"/>
    </source>
</evidence>
<proteinExistence type="predicted"/>
<organism evidence="2 3">
    <name type="scientific">Zostera marina</name>
    <name type="common">Eelgrass</name>
    <dbReference type="NCBI Taxonomy" id="29655"/>
    <lineage>
        <taxon>Eukaryota</taxon>
        <taxon>Viridiplantae</taxon>
        <taxon>Streptophyta</taxon>
        <taxon>Embryophyta</taxon>
        <taxon>Tracheophyta</taxon>
        <taxon>Spermatophyta</taxon>
        <taxon>Magnoliopsida</taxon>
        <taxon>Liliopsida</taxon>
        <taxon>Zosteraceae</taxon>
        <taxon>Zostera</taxon>
    </lineage>
</organism>